<dbReference type="Proteomes" id="UP000549911">
    <property type="component" value="Unassembled WGS sequence"/>
</dbReference>
<dbReference type="PROSITE" id="PS51352">
    <property type="entry name" value="THIOREDOXIN_2"/>
    <property type="match status" value="1"/>
</dbReference>
<keyword evidence="7" id="KW-0413">Isomerase</keyword>
<dbReference type="InterPro" id="IPR013740">
    <property type="entry name" value="Redoxin"/>
</dbReference>
<dbReference type="GO" id="GO:0017004">
    <property type="term" value="P:cytochrome complex assembly"/>
    <property type="evidence" value="ECO:0007669"/>
    <property type="project" value="UniProtKB-KW"/>
</dbReference>
<gene>
    <name evidence="7" type="ORF">F4692_001813</name>
</gene>
<dbReference type="AlphaFoldDB" id="A0A7Y9H2D2"/>
<dbReference type="Pfam" id="PF08534">
    <property type="entry name" value="Redoxin"/>
    <property type="match status" value="1"/>
</dbReference>
<evidence type="ECO:0000313" key="7">
    <source>
        <dbReference type="EMBL" id="NYE36680.1"/>
    </source>
</evidence>
<comment type="caution">
    <text evidence="7">The sequence shown here is derived from an EMBL/GenBank/DDBJ whole genome shotgun (WGS) entry which is preliminary data.</text>
</comment>
<evidence type="ECO:0000313" key="8">
    <source>
        <dbReference type="Proteomes" id="UP000549911"/>
    </source>
</evidence>
<dbReference type="SUPFAM" id="SSF52833">
    <property type="entry name" value="Thioredoxin-like"/>
    <property type="match status" value="1"/>
</dbReference>
<keyword evidence="2" id="KW-0201">Cytochrome c-type biogenesis</keyword>
<reference evidence="7 8" key="2">
    <citation type="submission" date="2020-08" db="EMBL/GenBank/DDBJ databases">
        <title>The Agave Microbiome: Exploring the role of microbial communities in plant adaptations to desert environments.</title>
        <authorList>
            <person name="Partida-Martinez L.P."/>
        </authorList>
    </citation>
    <scope>NUCLEOTIDE SEQUENCE [LARGE SCALE GENOMIC DNA]</scope>
    <source>
        <strain evidence="7 8">AT2.17</strain>
    </source>
</reference>
<dbReference type="InterPro" id="IPR036249">
    <property type="entry name" value="Thioredoxin-like_sf"/>
</dbReference>
<dbReference type="PANTHER" id="PTHR42852">
    <property type="entry name" value="THIOL:DISULFIDE INTERCHANGE PROTEIN DSBE"/>
    <property type="match status" value="1"/>
</dbReference>
<dbReference type="GO" id="GO:0016491">
    <property type="term" value="F:oxidoreductase activity"/>
    <property type="evidence" value="ECO:0007669"/>
    <property type="project" value="InterPro"/>
</dbReference>
<evidence type="ECO:0000256" key="3">
    <source>
        <dbReference type="ARBA" id="ARBA00022968"/>
    </source>
</evidence>
<evidence type="ECO:0000256" key="5">
    <source>
        <dbReference type="ARBA" id="ARBA00023284"/>
    </source>
</evidence>
<dbReference type="GO" id="GO:0030313">
    <property type="term" value="C:cell envelope"/>
    <property type="evidence" value="ECO:0007669"/>
    <property type="project" value="UniProtKB-SubCell"/>
</dbReference>
<dbReference type="InterPro" id="IPR050553">
    <property type="entry name" value="Thioredoxin_ResA/DsbE_sf"/>
</dbReference>
<dbReference type="PANTHER" id="PTHR42852:SF6">
    <property type="entry name" value="THIOL:DISULFIDE INTERCHANGE PROTEIN DSBE"/>
    <property type="match status" value="1"/>
</dbReference>
<evidence type="ECO:0000256" key="4">
    <source>
        <dbReference type="ARBA" id="ARBA00023157"/>
    </source>
</evidence>
<dbReference type="CDD" id="cd02966">
    <property type="entry name" value="TlpA_like_family"/>
    <property type="match status" value="1"/>
</dbReference>
<keyword evidence="5" id="KW-0676">Redox-active center</keyword>
<proteinExistence type="predicted"/>
<feature type="domain" description="Thioredoxin" evidence="6">
    <location>
        <begin position="62"/>
        <end position="205"/>
    </location>
</feature>
<keyword evidence="8" id="KW-1185">Reference proteome</keyword>
<keyword evidence="4" id="KW-1015">Disulfide bond</keyword>
<dbReference type="GO" id="GO:0016853">
    <property type="term" value="F:isomerase activity"/>
    <property type="evidence" value="ECO:0007669"/>
    <property type="project" value="UniProtKB-KW"/>
</dbReference>
<name>A0A7Y9H2D2_9ACTN</name>
<evidence type="ECO:0000259" key="6">
    <source>
        <dbReference type="PROSITE" id="PS51352"/>
    </source>
</evidence>
<dbReference type="PROSITE" id="PS00194">
    <property type="entry name" value="THIOREDOXIN_1"/>
    <property type="match status" value="1"/>
</dbReference>
<dbReference type="Gene3D" id="3.40.30.10">
    <property type="entry name" value="Glutaredoxin"/>
    <property type="match status" value="1"/>
</dbReference>
<protein>
    <submittedName>
        <fullName evidence="7">Thiol-disulfide isomerase/thioredoxin</fullName>
    </submittedName>
</protein>
<accession>A0A7Y9H2D2</accession>
<comment type="subcellular location">
    <subcellularLocation>
        <location evidence="1">Cell envelope</location>
    </subcellularLocation>
</comment>
<evidence type="ECO:0000256" key="2">
    <source>
        <dbReference type="ARBA" id="ARBA00022748"/>
    </source>
</evidence>
<organism evidence="7 8">
    <name type="scientific">Nocardioides cavernae</name>
    <dbReference type="NCBI Taxonomy" id="1921566"/>
    <lineage>
        <taxon>Bacteria</taxon>
        <taxon>Bacillati</taxon>
        <taxon>Actinomycetota</taxon>
        <taxon>Actinomycetes</taxon>
        <taxon>Propionibacteriales</taxon>
        <taxon>Nocardioidaceae</taxon>
        <taxon>Nocardioides</taxon>
    </lineage>
</organism>
<dbReference type="InterPro" id="IPR017937">
    <property type="entry name" value="Thioredoxin_CS"/>
</dbReference>
<sequence>MRKLLLAVTLVVIVAVGALAWSSMGTDGRVDVRPPDVDVDTPALREAKARIGMADCEPGSGAPVGGGLPELTLPCLGGGPDVDLASLRGPMVINLWQAFCEPCRDEMPALEAFHQQHADEVAVVGIDFNDVNPTGAMALAEETGVTYPSIADPGGDLMAEDAFAIARRGLPAFVFVDADGEVVGQHSGGVDSVREVEELVDTYLGIRL</sequence>
<dbReference type="InterPro" id="IPR013766">
    <property type="entry name" value="Thioredoxin_domain"/>
</dbReference>
<keyword evidence="3" id="KW-0735">Signal-anchor</keyword>
<dbReference type="RefSeq" id="WP_179619327.1">
    <property type="nucleotide sequence ID" value="NZ_JACCBW010000002.1"/>
</dbReference>
<reference evidence="7 8" key="1">
    <citation type="submission" date="2020-07" db="EMBL/GenBank/DDBJ databases">
        <authorList>
            <person name="Partida-Martinez L."/>
            <person name="Huntemann M."/>
            <person name="Clum A."/>
            <person name="Wang J."/>
            <person name="Palaniappan K."/>
            <person name="Ritter S."/>
            <person name="Chen I.-M."/>
            <person name="Stamatis D."/>
            <person name="Reddy T."/>
            <person name="O'Malley R."/>
            <person name="Daum C."/>
            <person name="Shapiro N."/>
            <person name="Ivanova N."/>
            <person name="Kyrpides N."/>
            <person name="Woyke T."/>
        </authorList>
    </citation>
    <scope>NUCLEOTIDE SEQUENCE [LARGE SCALE GENOMIC DNA]</scope>
    <source>
        <strain evidence="7 8">AT2.17</strain>
    </source>
</reference>
<keyword evidence="3" id="KW-0812">Transmembrane</keyword>
<evidence type="ECO:0000256" key="1">
    <source>
        <dbReference type="ARBA" id="ARBA00004196"/>
    </source>
</evidence>
<dbReference type="EMBL" id="JACCBW010000002">
    <property type="protein sequence ID" value="NYE36680.1"/>
    <property type="molecule type" value="Genomic_DNA"/>
</dbReference>